<dbReference type="InterPro" id="IPR002646">
    <property type="entry name" value="PolA_pol_head_dom"/>
</dbReference>
<comment type="caution">
    <text evidence="13">The sequence shown here is derived from an EMBL/GenBank/DDBJ whole genome shotgun (WGS) entry which is preliminary data.</text>
</comment>
<dbReference type="PANTHER" id="PTHR46173">
    <property type="entry name" value="CCA TRNA NUCLEOTIDYLTRANSFERASE 1, MITOCHONDRIAL"/>
    <property type="match status" value="1"/>
</dbReference>
<evidence type="ECO:0000256" key="1">
    <source>
        <dbReference type="ARBA" id="ARBA00001946"/>
    </source>
</evidence>
<feature type="domain" description="Poly A polymerase head" evidence="10">
    <location>
        <begin position="25"/>
        <end position="150"/>
    </location>
</feature>
<dbReference type="InterPro" id="IPR043519">
    <property type="entry name" value="NT_sf"/>
</dbReference>
<proteinExistence type="inferred from homology"/>
<dbReference type="GO" id="GO:0000166">
    <property type="term" value="F:nucleotide binding"/>
    <property type="evidence" value="ECO:0007669"/>
    <property type="project" value="UniProtKB-KW"/>
</dbReference>
<evidence type="ECO:0000256" key="9">
    <source>
        <dbReference type="RuleBase" id="RU003953"/>
    </source>
</evidence>
<dbReference type="SUPFAM" id="SSF81301">
    <property type="entry name" value="Nucleotidyltransferase"/>
    <property type="match status" value="1"/>
</dbReference>
<dbReference type="EMBL" id="MEXH01000002">
    <property type="protein sequence ID" value="OGC92967.1"/>
    <property type="molecule type" value="Genomic_DNA"/>
</dbReference>
<dbReference type="Pfam" id="PF12627">
    <property type="entry name" value="PolyA_pol_RNAbd"/>
    <property type="match status" value="1"/>
</dbReference>
<feature type="domain" description="tRNA nucleotidyltransferase/poly(A) polymerase RNA and SrmB- binding" evidence="11">
    <location>
        <begin position="178"/>
        <end position="238"/>
    </location>
</feature>
<dbReference type="SUPFAM" id="SSF81891">
    <property type="entry name" value="Poly A polymerase C-terminal region-like"/>
    <property type="match status" value="1"/>
</dbReference>
<evidence type="ECO:0000256" key="3">
    <source>
        <dbReference type="ARBA" id="ARBA00022694"/>
    </source>
</evidence>
<dbReference type="CDD" id="cd05398">
    <property type="entry name" value="NT_ClassII-CCAase"/>
    <property type="match status" value="1"/>
</dbReference>
<dbReference type="GO" id="GO:0000049">
    <property type="term" value="F:tRNA binding"/>
    <property type="evidence" value="ECO:0007669"/>
    <property type="project" value="TreeGrafter"/>
</dbReference>
<dbReference type="InterPro" id="IPR006675">
    <property type="entry name" value="HDIG_dom"/>
</dbReference>
<dbReference type="GO" id="GO:0008033">
    <property type="term" value="P:tRNA processing"/>
    <property type="evidence" value="ECO:0007669"/>
    <property type="project" value="UniProtKB-KW"/>
</dbReference>
<evidence type="ECO:0008006" key="15">
    <source>
        <dbReference type="Google" id="ProtNLM"/>
    </source>
</evidence>
<sequence>MNISLNVPEQVSEILNKFEKAGHEIYIVGGLVRDVLLKKDLYDWDFSTNAVPDEILKLFGDEAFYDNKYGTVGVKNPDGRSYEITTFRTEHGYSDSRHPDKVTWGKTLEEDLKRRDFTVNSLALKRLGDQSFEVIDLHGGLEDLKNKLIRAVGNPEERFEEDALRMMRAVRLAAQLQFSIEETTLKAIKAKASQIQHIAWERIRDELLKIMASDYPADGYLVLRNCGLGAVILPEVEQAFGVEQKSPGRHHTYDVGTHSVESLRNCQSPNPITRLATLIHDAGKVRTQKIFPDGRITFYNHEMESAKIARTIADRLRFSNEQKDLLVRLVRWHQFTVNEFQTDAAVRRFIVNVGKDNIDEMLALRTADRLGSGAKMTSWRTEEFKKRITLVQQQPFSIPDLKIDGHDVIRVKKVSPGPVVGKCLQMVFEEVVEKKLINEREVLLARLEEIDGD</sequence>
<organism evidence="13 14">
    <name type="scientific">Candidatus Amesbacteria bacterium RIFCSPHIGHO2_01_FULL_48_32b</name>
    <dbReference type="NCBI Taxonomy" id="1797253"/>
    <lineage>
        <taxon>Bacteria</taxon>
        <taxon>Candidatus Amesiibacteriota</taxon>
    </lineage>
</organism>
<evidence type="ECO:0000313" key="14">
    <source>
        <dbReference type="Proteomes" id="UP000178176"/>
    </source>
</evidence>
<dbReference type="Pfam" id="PF01743">
    <property type="entry name" value="PolyA_pol"/>
    <property type="match status" value="1"/>
</dbReference>
<evidence type="ECO:0000259" key="10">
    <source>
        <dbReference type="Pfam" id="PF01743"/>
    </source>
</evidence>
<comment type="similarity">
    <text evidence="9">Belongs to the tRNA nucleotidyltransferase/poly(A) polymerase family.</text>
</comment>
<gene>
    <name evidence="13" type="ORF">A2876_00245</name>
</gene>
<evidence type="ECO:0000256" key="4">
    <source>
        <dbReference type="ARBA" id="ARBA00022695"/>
    </source>
</evidence>
<keyword evidence="7" id="KW-0460">Magnesium</keyword>
<keyword evidence="8 9" id="KW-0694">RNA-binding</keyword>
<dbReference type="NCBIfam" id="TIGR00277">
    <property type="entry name" value="HDIG"/>
    <property type="match status" value="1"/>
</dbReference>
<keyword evidence="4" id="KW-0548">Nucleotidyltransferase</keyword>
<evidence type="ECO:0000259" key="11">
    <source>
        <dbReference type="Pfam" id="PF12627"/>
    </source>
</evidence>
<dbReference type="AlphaFoldDB" id="A0A1F4YG86"/>
<evidence type="ECO:0000259" key="12">
    <source>
        <dbReference type="Pfam" id="PF13735"/>
    </source>
</evidence>
<dbReference type="PANTHER" id="PTHR46173:SF1">
    <property type="entry name" value="CCA TRNA NUCLEOTIDYLTRANSFERASE 1, MITOCHONDRIAL"/>
    <property type="match status" value="1"/>
</dbReference>
<keyword evidence="3" id="KW-0819">tRNA processing</keyword>
<dbReference type="Gene3D" id="1.10.246.80">
    <property type="match status" value="1"/>
</dbReference>
<evidence type="ECO:0000256" key="5">
    <source>
        <dbReference type="ARBA" id="ARBA00022723"/>
    </source>
</evidence>
<protein>
    <recommendedName>
        <fullName evidence="15">HD domain-containing protein</fullName>
    </recommendedName>
</protein>
<evidence type="ECO:0000256" key="6">
    <source>
        <dbReference type="ARBA" id="ARBA00022741"/>
    </source>
</evidence>
<evidence type="ECO:0000256" key="7">
    <source>
        <dbReference type="ARBA" id="ARBA00022842"/>
    </source>
</evidence>
<dbReference type="Gene3D" id="1.10.3090.10">
    <property type="entry name" value="cca-adding enzyme, domain 2"/>
    <property type="match status" value="1"/>
</dbReference>
<dbReference type="GO" id="GO:0016779">
    <property type="term" value="F:nucleotidyltransferase activity"/>
    <property type="evidence" value="ECO:0007669"/>
    <property type="project" value="UniProtKB-KW"/>
</dbReference>
<evidence type="ECO:0000313" key="13">
    <source>
        <dbReference type="EMBL" id="OGC92967.1"/>
    </source>
</evidence>
<dbReference type="GO" id="GO:0046872">
    <property type="term" value="F:metal ion binding"/>
    <property type="evidence" value="ECO:0007669"/>
    <property type="project" value="UniProtKB-KW"/>
</dbReference>
<keyword evidence="5" id="KW-0479">Metal-binding</keyword>
<dbReference type="InterPro" id="IPR050264">
    <property type="entry name" value="Bact_CCA-adding_enz_type3_sf"/>
</dbReference>
<dbReference type="InterPro" id="IPR032828">
    <property type="entry name" value="PolyA_RNA-bd"/>
</dbReference>
<keyword evidence="6" id="KW-0547">Nucleotide-binding</keyword>
<accession>A0A1F4YG86</accession>
<dbReference type="Proteomes" id="UP000178176">
    <property type="component" value="Unassembled WGS sequence"/>
</dbReference>
<dbReference type="Gene3D" id="3.30.460.10">
    <property type="entry name" value="Beta Polymerase, domain 2"/>
    <property type="match status" value="1"/>
</dbReference>
<evidence type="ECO:0000256" key="8">
    <source>
        <dbReference type="ARBA" id="ARBA00022884"/>
    </source>
</evidence>
<dbReference type="Pfam" id="PF13735">
    <property type="entry name" value="tRNA_NucTran2_2"/>
    <property type="match status" value="1"/>
</dbReference>
<dbReference type="InterPro" id="IPR032810">
    <property type="entry name" value="CCA-adding_enz_C"/>
</dbReference>
<feature type="domain" description="CCA-adding enzyme C-terminal" evidence="12">
    <location>
        <begin position="309"/>
        <end position="445"/>
    </location>
</feature>
<keyword evidence="2 9" id="KW-0808">Transferase</keyword>
<evidence type="ECO:0000256" key="2">
    <source>
        <dbReference type="ARBA" id="ARBA00022679"/>
    </source>
</evidence>
<reference evidence="13 14" key="1">
    <citation type="journal article" date="2016" name="Nat. Commun.">
        <title>Thousands of microbial genomes shed light on interconnected biogeochemical processes in an aquifer system.</title>
        <authorList>
            <person name="Anantharaman K."/>
            <person name="Brown C.T."/>
            <person name="Hug L.A."/>
            <person name="Sharon I."/>
            <person name="Castelle C.J."/>
            <person name="Probst A.J."/>
            <person name="Thomas B.C."/>
            <person name="Singh A."/>
            <person name="Wilkins M.J."/>
            <person name="Karaoz U."/>
            <person name="Brodie E.L."/>
            <person name="Williams K.H."/>
            <person name="Hubbard S.S."/>
            <person name="Banfield J.F."/>
        </authorList>
    </citation>
    <scope>NUCLEOTIDE SEQUENCE [LARGE SCALE GENOMIC DNA]</scope>
</reference>
<comment type="cofactor">
    <cofactor evidence="1">
        <name>Mg(2+)</name>
        <dbReference type="ChEBI" id="CHEBI:18420"/>
    </cofactor>
</comment>
<name>A0A1F4YG86_9BACT</name>